<gene>
    <name evidence="1" type="ORF">GCM10011611_41350</name>
</gene>
<accession>A0A8J2YW86</accession>
<sequence>MNHIVVGPILFEAGSFFFRTWSAADGVRRSAGYQRHDDARYARRATIRGEAAQDCEDEADFMNAIGHVVELRTSAWAESGLKRSGTRAAPSR</sequence>
<organism evidence="1 2">
    <name type="scientific">Aliidongia dinghuensis</name>
    <dbReference type="NCBI Taxonomy" id="1867774"/>
    <lineage>
        <taxon>Bacteria</taxon>
        <taxon>Pseudomonadati</taxon>
        <taxon>Pseudomonadota</taxon>
        <taxon>Alphaproteobacteria</taxon>
        <taxon>Rhodospirillales</taxon>
        <taxon>Dongiaceae</taxon>
        <taxon>Aliidongia</taxon>
    </lineage>
</organism>
<dbReference type="Proteomes" id="UP000646365">
    <property type="component" value="Unassembled WGS sequence"/>
</dbReference>
<comment type="caution">
    <text evidence="1">The sequence shown here is derived from an EMBL/GenBank/DDBJ whole genome shotgun (WGS) entry which is preliminary data.</text>
</comment>
<dbReference type="EMBL" id="BMJQ01000011">
    <property type="protein sequence ID" value="GGF30977.1"/>
    <property type="molecule type" value="Genomic_DNA"/>
</dbReference>
<evidence type="ECO:0000313" key="2">
    <source>
        <dbReference type="Proteomes" id="UP000646365"/>
    </source>
</evidence>
<reference evidence="1" key="2">
    <citation type="submission" date="2020-09" db="EMBL/GenBank/DDBJ databases">
        <authorList>
            <person name="Sun Q."/>
            <person name="Zhou Y."/>
        </authorList>
    </citation>
    <scope>NUCLEOTIDE SEQUENCE</scope>
    <source>
        <strain evidence="1">CGMCC 1.15725</strain>
    </source>
</reference>
<dbReference type="AlphaFoldDB" id="A0A8J2YW86"/>
<proteinExistence type="predicted"/>
<keyword evidence="2" id="KW-1185">Reference proteome</keyword>
<name>A0A8J2YW86_9PROT</name>
<reference evidence="1" key="1">
    <citation type="journal article" date="2014" name="Int. J. Syst. Evol. Microbiol.">
        <title>Complete genome sequence of Corynebacterium casei LMG S-19264T (=DSM 44701T), isolated from a smear-ripened cheese.</title>
        <authorList>
            <consortium name="US DOE Joint Genome Institute (JGI-PGF)"/>
            <person name="Walter F."/>
            <person name="Albersmeier A."/>
            <person name="Kalinowski J."/>
            <person name="Ruckert C."/>
        </authorList>
    </citation>
    <scope>NUCLEOTIDE SEQUENCE</scope>
    <source>
        <strain evidence="1">CGMCC 1.15725</strain>
    </source>
</reference>
<evidence type="ECO:0000313" key="1">
    <source>
        <dbReference type="EMBL" id="GGF30977.1"/>
    </source>
</evidence>
<protein>
    <submittedName>
        <fullName evidence="1">Uncharacterized protein</fullName>
    </submittedName>
</protein>